<dbReference type="Pfam" id="PF15566">
    <property type="entry name" value="Imm32"/>
    <property type="match status" value="1"/>
</dbReference>
<dbReference type="InterPro" id="IPR029083">
    <property type="entry name" value="Imm32"/>
</dbReference>
<sequence length="79" mass="8675">MEIYGYTNEQVAAGVDKPSSLSEVTLVSNADDLREIAKFLNSIADQIDEDSDGFEHEHLSNTNETVSKTNIIVFNEAAL</sequence>
<dbReference type="Proteomes" id="UP000315947">
    <property type="component" value="Chromosome"/>
</dbReference>
<dbReference type="RefSeq" id="WP_144046993.1">
    <property type="nucleotide sequence ID" value="NZ_CP041614.1"/>
</dbReference>
<dbReference type="EMBL" id="CP041614">
    <property type="protein sequence ID" value="QDO84642.1"/>
    <property type="molecule type" value="Genomic_DNA"/>
</dbReference>
<proteinExistence type="predicted"/>
<keyword evidence="2" id="KW-1185">Reference proteome</keyword>
<reference evidence="1 2" key="1">
    <citation type="submission" date="2019-07" db="EMBL/GenBank/DDBJ databases">
        <title>Shewanella sp. YLB-06 whole genomic sequence.</title>
        <authorList>
            <person name="Yu L."/>
        </authorList>
    </citation>
    <scope>NUCLEOTIDE SEQUENCE [LARGE SCALE GENOMIC DNA]</scope>
    <source>
        <strain evidence="1 2">YLB-06</strain>
    </source>
</reference>
<gene>
    <name evidence="1" type="ORF">FM037_17245</name>
</gene>
<protein>
    <submittedName>
        <fullName evidence="1">Uncharacterized protein</fullName>
    </submittedName>
</protein>
<accession>A0ABX5WZV1</accession>
<evidence type="ECO:0000313" key="2">
    <source>
        <dbReference type="Proteomes" id="UP000315947"/>
    </source>
</evidence>
<name>A0ABX5WZV1_9GAMM</name>
<evidence type="ECO:0000313" key="1">
    <source>
        <dbReference type="EMBL" id="QDO84642.1"/>
    </source>
</evidence>
<organism evidence="1 2">
    <name type="scientific">Shewanella psychropiezotolerans</name>
    <dbReference type="NCBI Taxonomy" id="2593655"/>
    <lineage>
        <taxon>Bacteria</taxon>
        <taxon>Pseudomonadati</taxon>
        <taxon>Pseudomonadota</taxon>
        <taxon>Gammaproteobacteria</taxon>
        <taxon>Alteromonadales</taxon>
        <taxon>Shewanellaceae</taxon>
        <taxon>Shewanella</taxon>
    </lineage>
</organism>